<proteinExistence type="predicted"/>
<gene>
    <name evidence="1" type="ORF">MJB10_05520</name>
</gene>
<name>A0AA96LT22_9BACL</name>
<dbReference type="PANTHER" id="PTHR42999">
    <property type="entry name" value="ANTIBIOTIC RESISTANCE PROTEIN MCBG"/>
    <property type="match status" value="1"/>
</dbReference>
<dbReference type="Proteomes" id="UP001304650">
    <property type="component" value="Chromosome"/>
</dbReference>
<dbReference type="PANTHER" id="PTHR42999:SF1">
    <property type="entry name" value="PENTAPEPTIDE REPEAT-CONTAINING PROTEIN"/>
    <property type="match status" value="1"/>
</dbReference>
<dbReference type="InterPro" id="IPR052949">
    <property type="entry name" value="PA_immunity-related"/>
</dbReference>
<reference evidence="1" key="1">
    <citation type="submission" date="2022-02" db="EMBL/GenBank/DDBJ databases">
        <title>Paenibacillus sp. MBLB1832 Whole Genome Shotgun Sequencing.</title>
        <authorList>
            <person name="Hwang C.Y."/>
            <person name="Cho E.-S."/>
            <person name="Seo M.-J."/>
        </authorList>
    </citation>
    <scope>NUCLEOTIDE SEQUENCE</scope>
    <source>
        <strain evidence="1">MBLB1832</strain>
    </source>
</reference>
<evidence type="ECO:0000313" key="2">
    <source>
        <dbReference type="Proteomes" id="UP001304650"/>
    </source>
</evidence>
<sequence>MWISRRPPFIVLSSVTAKLSGWILTGSTLRNISFHDCLGDFATFRMANLKQIAFHSCSLVKSDFYEATLQKVYYDECQLDQSQFTGAKLEGIDLSTCEFTSLGVSIEDLRGCIISRAQASVFVSLFGITLKE</sequence>
<evidence type="ECO:0000313" key="1">
    <source>
        <dbReference type="EMBL" id="WNR45564.1"/>
    </source>
</evidence>
<accession>A0AA96LT22</accession>
<dbReference type="KEGG" id="proo:MJB10_05520"/>
<dbReference type="EMBL" id="CP130319">
    <property type="protein sequence ID" value="WNR45564.1"/>
    <property type="molecule type" value="Genomic_DNA"/>
</dbReference>
<keyword evidence="2" id="KW-1185">Reference proteome</keyword>
<protein>
    <submittedName>
        <fullName evidence="1">Pentapeptide repeat-containing protein</fullName>
    </submittedName>
</protein>
<dbReference type="Pfam" id="PF13599">
    <property type="entry name" value="Pentapeptide_4"/>
    <property type="match status" value="1"/>
</dbReference>
<dbReference type="InterPro" id="IPR001646">
    <property type="entry name" value="5peptide_repeat"/>
</dbReference>
<organism evidence="1 2">
    <name type="scientific">Paenibacillus roseopurpureus</name>
    <dbReference type="NCBI Taxonomy" id="2918901"/>
    <lineage>
        <taxon>Bacteria</taxon>
        <taxon>Bacillati</taxon>
        <taxon>Bacillota</taxon>
        <taxon>Bacilli</taxon>
        <taxon>Bacillales</taxon>
        <taxon>Paenibacillaceae</taxon>
        <taxon>Paenibacillus</taxon>
    </lineage>
</organism>
<dbReference type="SUPFAM" id="SSF141571">
    <property type="entry name" value="Pentapeptide repeat-like"/>
    <property type="match status" value="1"/>
</dbReference>
<dbReference type="Gene3D" id="2.160.20.80">
    <property type="entry name" value="E3 ubiquitin-protein ligase SopA"/>
    <property type="match status" value="1"/>
</dbReference>
<dbReference type="AlphaFoldDB" id="A0AA96LT22"/>